<name>D0A2Y2_TRYB9</name>
<organism evidence="2 3">
    <name type="scientific">Trypanosoma brucei gambiense (strain MHOM/CI/86/DAL972)</name>
    <dbReference type="NCBI Taxonomy" id="679716"/>
    <lineage>
        <taxon>Eukaryota</taxon>
        <taxon>Discoba</taxon>
        <taxon>Euglenozoa</taxon>
        <taxon>Kinetoplastea</taxon>
        <taxon>Metakinetoplastina</taxon>
        <taxon>Trypanosomatida</taxon>
        <taxon>Trypanosomatidae</taxon>
        <taxon>Trypanosoma</taxon>
    </lineage>
</organism>
<sequence>MDLCHLVGMHMCCWRHLLYLFTFLPSPTSFRQTQTLFPFGRSLDDCCVFVFIFVFVDGSVFFFCEWDVGDSYPTAAAVYGKSSFYTLMYYLFHHVIAIACHAYLFGFLFCFFFFLPPVLP</sequence>
<dbReference type="EMBL" id="FN554973">
    <property type="protein sequence ID" value="CBH15626.1"/>
    <property type="molecule type" value="Genomic_DNA"/>
</dbReference>
<accession>D0A2Y2</accession>
<keyword evidence="1" id="KW-0472">Membrane</keyword>
<dbReference type="GeneID" id="23865818"/>
<keyword evidence="1" id="KW-1133">Transmembrane helix</keyword>
<proteinExistence type="predicted"/>
<evidence type="ECO:0000313" key="3">
    <source>
        <dbReference type="Proteomes" id="UP000002316"/>
    </source>
</evidence>
<dbReference type="AlphaFoldDB" id="D0A2Y2"/>
<feature type="transmembrane region" description="Helical" evidence="1">
    <location>
        <begin position="91"/>
        <end position="115"/>
    </location>
</feature>
<dbReference type="RefSeq" id="XP_011777890.1">
    <property type="nucleotide sequence ID" value="XM_011779588.1"/>
</dbReference>
<reference evidence="3" key="1">
    <citation type="journal article" date="2010" name="PLoS Negl. Trop. Dis.">
        <title>The genome sequence of Trypanosoma brucei gambiense, causative agent of chronic human african trypanosomiasis.</title>
        <authorList>
            <person name="Jackson A.P."/>
            <person name="Sanders M."/>
            <person name="Berry A."/>
            <person name="McQuillan J."/>
            <person name="Aslett M.A."/>
            <person name="Quail M.A."/>
            <person name="Chukualim B."/>
            <person name="Capewell P."/>
            <person name="MacLeod A."/>
            <person name="Melville S.E."/>
            <person name="Gibson W."/>
            <person name="Barry J.D."/>
            <person name="Berriman M."/>
            <person name="Hertz-Fowler C."/>
        </authorList>
    </citation>
    <scope>NUCLEOTIDE SEQUENCE [LARGE SCALE GENOMIC DNA]</scope>
    <source>
        <strain evidence="3">MHOM/CI/86/DAL972</strain>
    </source>
</reference>
<protein>
    <submittedName>
        <fullName evidence="2">Uncharacterized protein</fullName>
    </submittedName>
</protein>
<feature type="transmembrane region" description="Helical" evidence="1">
    <location>
        <begin position="46"/>
        <end position="63"/>
    </location>
</feature>
<evidence type="ECO:0000313" key="2">
    <source>
        <dbReference type="EMBL" id="CBH15626.1"/>
    </source>
</evidence>
<keyword evidence="1" id="KW-0812">Transmembrane</keyword>
<gene>
    <name evidence="2" type="ORF">TbgDal_X7130</name>
</gene>
<dbReference type="Proteomes" id="UP000002316">
    <property type="component" value="Chromosome 10"/>
</dbReference>
<evidence type="ECO:0000256" key="1">
    <source>
        <dbReference type="SAM" id="Phobius"/>
    </source>
</evidence>
<dbReference type="KEGG" id="tbg:TbgDal_X7130"/>